<dbReference type="PROSITE" id="PS51257">
    <property type="entry name" value="PROKAR_LIPOPROTEIN"/>
    <property type="match status" value="1"/>
</dbReference>
<dbReference type="EMBL" id="MHRX01000040">
    <property type="protein sequence ID" value="OHA32612.1"/>
    <property type="molecule type" value="Genomic_DNA"/>
</dbReference>
<evidence type="ECO:0000313" key="3">
    <source>
        <dbReference type="EMBL" id="OHA32612.1"/>
    </source>
</evidence>
<dbReference type="AlphaFoldDB" id="A0A1G2NBB2"/>
<proteinExistence type="predicted"/>
<feature type="domain" description="Bacterial spore germination immunoglobulin-like" evidence="2">
    <location>
        <begin position="228"/>
        <end position="315"/>
    </location>
</feature>
<keyword evidence="1" id="KW-0472">Membrane</keyword>
<dbReference type="Proteomes" id="UP000176221">
    <property type="component" value="Unassembled WGS sequence"/>
</dbReference>
<dbReference type="STRING" id="1802319.A2928_02795"/>
<sequence length="331" mass="36646">MGHVQTKRGNIIAWIVILLVFACGIWLLFSRDGATPIDESSTWKEYRNTKYGFEMKYPPGWEVTEKSDNISGPWFTIFDASETPKVNPPPYDHFTNQSHVSLYPNGIPTEGVIGTSATSSVEFPISLNQARDYLLENGSAFATFASPKSAPASWGPAGFIWMRVRVPDLREACERGGKEISIEFCDPLGGEDEIVRYGSVDEDIYEIEKQIIATLRFFETAVPNPGENIHVDIPETGSVVTSPLIVEGTARGSWFFEGIFSVAIVDQYGKVLGQASAEAFDDWRTNEFVSFRSEISFSAAPQTNLRLVLSKMNPSGLPENSEQKVIPLVAQ</sequence>
<keyword evidence="1" id="KW-0812">Transmembrane</keyword>
<protein>
    <recommendedName>
        <fullName evidence="2">Bacterial spore germination immunoglobulin-like domain-containing protein</fullName>
    </recommendedName>
</protein>
<organism evidence="3 4">
    <name type="scientific">Candidatus Taylorbacteria bacterium RIFCSPLOWO2_01_FULL_45_15b</name>
    <dbReference type="NCBI Taxonomy" id="1802319"/>
    <lineage>
        <taxon>Bacteria</taxon>
        <taxon>Candidatus Tayloriibacteriota</taxon>
    </lineage>
</organism>
<dbReference type="InterPro" id="IPR018911">
    <property type="entry name" value="Gmad2_Ig-like_dom"/>
</dbReference>
<comment type="caution">
    <text evidence="3">The sequence shown here is derived from an EMBL/GenBank/DDBJ whole genome shotgun (WGS) entry which is preliminary data.</text>
</comment>
<evidence type="ECO:0000313" key="4">
    <source>
        <dbReference type="Proteomes" id="UP000176221"/>
    </source>
</evidence>
<reference evidence="3 4" key="1">
    <citation type="journal article" date="2016" name="Nat. Commun.">
        <title>Thousands of microbial genomes shed light on interconnected biogeochemical processes in an aquifer system.</title>
        <authorList>
            <person name="Anantharaman K."/>
            <person name="Brown C.T."/>
            <person name="Hug L.A."/>
            <person name="Sharon I."/>
            <person name="Castelle C.J."/>
            <person name="Probst A.J."/>
            <person name="Thomas B.C."/>
            <person name="Singh A."/>
            <person name="Wilkins M.J."/>
            <person name="Karaoz U."/>
            <person name="Brodie E.L."/>
            <person name="Williams K.H."/>
            <person name="Hubbard S.S."/>
            <person name="Banfield J.F."/>
        </authorList>
    </citation>
    <scope>NUCLEOTIDE SEQUENCE [LARGE SCALE GENOMIC DNA]</scope>
</reference>
<accession>A0A1G2NBB2</accession>
<dbReference type="Pfam" id="PF10648">
    <property type="entry name" value="Gmad2"/>
    <property type="match status" value="1"/>
</dbReference>
<feature type="transmembrane region" description="Helical" evidence="1">
    <location>
        <begin position="12"/>
        <end position="29"/>
    </location>
</feature>
<name>A0A1G2NBB2_9BACT</name>
<evidence type="ECO:0000256" key="1">
    <source>
        <dbReference type="SAM" id="Phobius"/>
    </source>
</evidence>
<evidence type="ECO:0000259" key="2">
    <source>
        <dbReference type="Pfam" id="PF10648"/>
    </source>
</evidence>
<gene>
    <name evidence="3" type="ORF">A2928_02795</name>
</gene>
<keyword evidence="1" id="KW-1133">Transmembrane helix</keyword>